<dbReference type="InterPro" id="IPR050619">
    <property type="entry name" value="Flavodoxin"/>
</dbReference>
<keyword evidence="5 8" id="KW-0285">Flavoprotein</keyword>
<dbReference type="PANTHER" id="PTHR42809:SF1">
    <property type="entry name" value="FLAVODOXIN 1"/>
    <property type="match status" value="1"/>
</dbReference>
<proteinExistence type="inferred from homology"/>
<evidence type="ECO:0000313" key="10">
    <source>
        <dbReference type="EMBL" id="PDX82234.1"/>
    </source>
</evidence>
<name>A0A173WF88_9FIRM</name>
<dbReference type="GO" id="GO:0009055">
    <property type="term" value="F:electron transfer activity"/>
    <property type="evidence" value="ECO:0007669"/>
    <property type="project" value="UniProtKB-UniRule"/>
</dbReference>
<sequence length="140" mass="14802">MSKVAIVFWSATGNTETMANCIAEGAGAAAAIVPCGEMDAAKLGEYDVVAFGCPAMGAEQLEESEFEPMFASLEGSLNGKKVALFGSYGWGDGQWMRDWCERAKEDGAVLFSEEGLICNETPDDDAQAACRKLGADLAAW</sequence>
<dbReference type="EMBL" id="NMTY01000004">
    <property type="protein sequence ID" value="PDX82234.1"/>
    <property type="molecule type" value="Genomic_DNA"/>
</dbReference>
<evidence type="ECO:0000259" key="9">
    <source>
        <dbReference type="PROSITE" id="PS50902"/>
    </source>
</evidence>
<dbReference type="PANTHER" id="PTHR42809">
    <property type="entry name" value="FLAVODOXIN 2"/>
    <property type="match status" value="1"/>
</dbReference>
<dbReference type="InterPro" id="IPR008254">
    <property type="entry name" value="Flavodoxin/NO_synth"/>
</dbReference>
<evidence type="ECO:0000256" key="5">
    <source>
        <dbReference type="ARBA" id="ARBA00022630"/>
    </source>
</evidence>
<dbReference type="PROSITE" id="PS00201">
    <property type="entry name" value="FLAVODOXIN"/>
    <property type="match status" value="1"/>
</dbReference>
<dbReference type="InterPro" id="IPR029039">
    <property type="entry name" value="Flavoprotein-like_sf"/>
</dbReference>
<reference evidence="10 11" key="1">
    <citation type="journal article" date="2017" name="Front. Microbiol.">
        <title>New Insights into the Diversity of the Genus Faecalibacterium.</title>
        <authorList>
            <person name="Benevides L."/>
            <person name="Burman S."/>
            <person name="Martin R."/>
            <person name="Robert V."/>
            <person name="Thomas M."/>
            <person name="Miquel S."/>
            <person name="Chain F."/>
            <person name="Sokol H."/>
            <person name="Bermudez-Humaran L.G."/>
            <person name="Morrison M."/>
            <person name="Langella P."/>
            <person name="Azevedo V.A."/>
            <person name="Chatel J.M."/>
            <person name="Soares S."/>
        </authorList>
    </citation>
    <scope>NUCLEOTIDE SEQUENCE [LARGE SCALE GENOMIC DNA]</scope>
    <source>
        <strain evidence="10 11">CNCM I 4575</strain>
    </source>
</reference>
<dbReference type="RefSeq" id="WP_055187979.1">
    <property type="nucleotide sequence ID" value="NZ_NMTY01000004.1"/>
</dbReference>
<organism evidence="10 11">
    <name type="scientific">Faecalibacterium prausnitzii</name>
    <dbReference type="NCBI Taxonomy" id="853"/>
    <lineage>
        <taxon>Bacteria</taxon>
        <taxon>Bacillati</taxon>
        <taxon>Bacillota</taxon>
        <taxon>Clostridia</taxon>
        <taxon>Eubacteriales</taxon>
        <taxon>Oscillospiraceae</taxon>
        <taxon>Faecalibacterium</taxon>
    </lineage>
</organism>
<dbReference type="InterPro" id="IPR010087">
    <property type="entry name" value="Flav_short"/>
</dbReference>
<dbReference type="Pfam" id="PF00258">
    <property type="entry name" value="Flavodoxin_1"/>
    <property type="match status" value="1"/>
</dbReference>
<dbReference type="OrthoDB" id="9790745at2"/>
<evidence type="ECO:0000313" key="11">
    <source>
        <dbReference type="Proteomes" id="UP000220005"/>
    </source>
</evidence>
<keyword evidence="7 8" id="KW-0249">Electron transport</keyword>
<dbReference type="GO" id="GO:0016651">
    <property type="term" value="F:oxidoreductase activity, acting on NAD(P)H"/>
    <property type="evidence" value="ECO:0007669"/>
    <property type="project" value="UniProtKB-ARBA"/>
</dbReference>
<comment type="cofactor">
    <cofactor evidence="1 8">
        <name>FMN</name>
        <dbReference type="ChEBI" id="CHEBI:58210"/>
    </cofactor>
</comment>
<comment type="caution">
    <text evidence="10">The sequence shown here is derived from an EMBL/GenBank/DDBJ whole genome shotgun (WGS) entry which is preliminary data.</text>
</comment>
<dbReference type="Gene3D" id="3.40.50.360">
    <property type="match status" value="1"/>
</dbReference>
<keyword evidence="6 8" id="KW-0288">FMN</keyword>
<dbReference type="SUPFAM" id="SSF52218">
    <property type="entry name" value="Flavoproteins"/>
    <property type="match status" value="1"/>
</dbReference>
<keyword evidence="4 8" id="KW-0813">Transport</keyword>
<gene>
    <name evidence="10" type="ORF">CGS58_01830</name>
</gene>
<evidence type="ECO:0000256" key="2">
    <source>
        <dbReference type="ARBA" id="ARBA00003297"/>
    </source>
</evidence>
<evidence type="ECO:0000256" key="3">
    <source>
        <dbReference type="ARBA" id="ARBA00005267"/>
    </source>
</evidence>
<evidence type="ECO:0000256" key="8">
    <source>
        <dbReference type="RuleBase" id="RU367037"/>
    </source>
</evidence>
<dbReference type="NCBIfam" id="TIGR01753">
    <property type="entry name" value="flav_short"/>
    <property type="match status" value="1"/>
</dbReference>
<dbReference type="PROSITE" id="PS50902">
    <property type="entry name" value="FLAVODOXIN_LIKE"/>
    <property type="match status" value="1"/>
</dbReference>
<evidence type="ECO:0000256" key="4">
    <source>
        <dbReference type="ARBA" id="ARBA00022448"/>
    </source>
</evidence>
<evidence type="ECO:0000256" key="6">
    <source>
        <dbReference type="ARBA" id="ARBA00022643"/>
    </source>
</evidence>
<comment type="function">
    <text evidence="2 8">Low-potential electron donor to a number of redox enzymes.</text>
</comment>
<dbReference type="Proteomes" id="UP000220005">
    <property type="component" value="Unassembled WGS sequence"/>
</dbReference>
<accession>A0A173WF88</accession>
<evidence type="ECO:0000256" key="1">
    <source>
        <dbReference type="ARBA" id="ARBA00001917"/>
    </source>
</evidence>
<dbReference type="InterPro" id="IPR001226">
    <property type="entry name" value="Flavodoxin_CS"/>
</dbReference>
<feature type="domain" description="Flavodoxin-like" evidence="9">
    <location>
        <begin position="4"/>
        <end position="138"/>
    </location>
</feature>
<protein>
    <recommendedName>
        <fullName evidence="8">Flavodoxin</fullName>
    </recommendedName>
</protein>
<dbReference type="GO" id="GO:0010181">
    <property type="term" value="F:FMN binding"/>
    <property type="evidence" value="ECO:0007669"/>
    <property type="project" value="UniProtKB-UniRule"/>
</dbReference>
<dbReference type="AlphaFoldDB" id="A0A173WF88"/>
<evidence type="ECO:0000256" key="7">
    <source>
        <dbReference type="ARBA" id="ARBA00022982"/>
    </source>
</evidence>
<comment type="similarity">
    <text evidence="3 8">Belongs to the flavodoxin family.</text>
</comment>